<proteinExistence type="predicted"/>
<feature type="domain" description="DH" evidence="2">
    <location>
        <begin position="109"/>
        <end position="300"/>
    </location>
</feature>
<dbReference type="SUPFAM" id="SSF50729">
    <property type="entry name" value="PH domain-like"/>
    <property type="match status" value="1"/>
</dbReference>
<gene>
    <name evidence="3" type="ORF">DGYR_LOCUS4303</name>
</gene>
<dbReference type="GO" id="GO:0007266">
    <property type="term" value="P:Rho protein signal transduction"/>
    <property type="evidence" value="ECO:0007669"/>
    <property type="project" value="TreeGrafter"/>
</dbReference>
<evidence type="ECO:0000256" key="1">
    <source>
        <dbReference type="SAM" id="MobiDB-lite"/>
    </source>
</evidence>
<dbReference type="GO" id="GO:0043542">
    <property type="term" value="P:endothelial cell migration"/>
    <property type="evidence" value="ECO:0007669"/>
    <property type="project" value="TreeGrafter"/>
</dbReference>
<feature type="region of interest" description="Disordered" evidence="1">
    <location>
        <begin position="34"/>
        <end position="54"/>
    </location>
</feature>
<dbReference type="AlphaFoldDB" id="A0A7I8VGZ0"/>
<evidence type="ECO:0000259" key="2">
    <source>
        <dbReference type="PROSITE" id="PS50010"/>
    </source>
</evidence>
<dbReference type="Gene3D" id="2.30.29.30">
    <property type="entry name" value="Pleckstrin-homology domain (PH domain)/Phosphotyrosine-binding domain (PTB)"/>
    <property type="match status" value="1"/>
</dbReference>
<dbReference type="GO" id="GO:0030139">
    <property type="term" value="C:endocytic vesicle"/>
    <property type="evidence" value="ECO:0007669"/>
    <property type="project" value="TreeGrafter"/>
</dbReference>
<name>A0A7I8VGZ0_9ANNE</name>
<dbReference type="EMBL" id="CAJFCJ010000006">
    <property type="protein sequence ID" value="CAD5115575.1"/>
    <property type="molecule type" value="Genomic_DNA"/>
</dbReference>
<dbReference type="InterPro" id="IPR035899">
    <property type="entry name" value="DBL_dom_sf"/>
</dbReference>
<protein>
    <submittedName>
        <fullName evidence="3">DgyrCDS4537</fullName>
    </submittedName>
</protein>
<dbReference type="GO" id="GO:0005886">
    <property type="term" value="C:plasma membrane"/>
    <property type="evidence" value="ECO:0007669"/>
    <property type="project" value="TreeGrafter"/>
</dbReference>
<comment type="caution">
    <text evidence="3">The sequence shown here is derived from an EMBL/GenBank/DDBJ whole genome shotgun (WGS) entry which is preliminary data.</text>
</comment>
<dbReference type="SMART" id="SM00325">
    <property type="entry name" value="RhoGEF"/>
    <property type="match status" value="1"/>
</dbReference>
<accession>A0A7I8VGZ0</accession>
<dbReference type="InterPro" id="IPR000219">
    <property type="entry name" value="DH_dom"/>
</dbReference>
<dbReference type="Pfam" id="PF00621">
    <property type="entry name" value="RhoGEF"/>
    <property type="match status" value="1"/>
</dbReference>
<evidence type="ECO:0000313" key="4">
    <source>
        <dbReference type="Proteomes" id="UP000549394"/>
    </source>
</evidence>
<evidence type="ECO:0000313" key="3">
    <source>
        <dbReference type="EMBL" id="CAD5115575.1"/>
    </source>
</evidence>
<sequence length="666" mass="76890">MLLNRTESQNMNKLTSDRRRFAIDQGLQPGIPLILDKTNKHRKSDDEGSPSLKIRSQGIDDALTRRLTEFGKRLPKRSESLEFDPGAIELESEWNAVISDEGLSKSERQQQSVVWEILHFEANYALKLKIIVDVFVRPLRHLTNEHLLGGVDIDKIVFNLNDVYVQCCRRWNDVISPFIRKIRESKRPVNSASLEELYEFGDLFLEEYQYNLKMEKCKEYINEERERNTAFQKFYTWANSHTNLNKLDVASYLSSPMQHITRHVLLLQRLLECTDDECDKRKLGLTLNRIKSFVSSVNEQIQIHDQQAKLLNITQRIESFDLIDTHPEEVYFHLQDALKYDISSPMAVCGEHYRRRLIKEGYLKMKEGVSVKSQEIILFLFTDLVLVAKRSKKAESRVRVIKPPMRLDLVKPIFLKDTMFSLAYINEFGCVNCVYTFTANNSKWYEDITNAKKAYVELWSGRRNSSLMEYPVSEKVSSTELLSQVALEEKAAERLSNNVSMSMELLDTSSSGHVEQTEIRSRAATVSGARNKQLSPRIDQLRHVFATDRLSVSSSSSDLDCIDEETKSKLNHRRLSRDKRYWTASTTHDLNQPPKPECAIQKRYSWNGKGEEDKTTLSHSLASSSFISSTNVFTPASLHTDDHKRKISPKEVLRLLHDSHLEASDV</sequence>
<dbReference type="InterPro" id="IPR011993">
    <property type="entry name" value="PH-like_dom_sf"/>
</dbReference>
<organism evidence="3 4">
    <name type="scientific">Dimorphilus gyrociliatus</name>
    <dbReference type="NCBI Taxonomy" id="2664684"/>
    <lineage>
        <taxon>Eukaryota</taxon>
        <taxon>Metazoa</taxon>
        <taxon>Spiralia</taxon>
        <taxon>Lophotrochozoa</taxon>
        <taxon>Annelida</taxon>
        <taxon>Polychaeta</taxon>
        <taxon>Polychaeta incertae sedis</taxon>
        <taxon>Dinophilidae</taxon>
        <taxon>Dimorphilus</taxon>
    </lineage>
</organism>
<dbReference type="Gene3D" id="1.20.900.10">
    <property type="entry name" value="Dbl homology (DH) domain"/>
    <property type="match status" value="1"/>
</dbReference>
<dbReference type="SUPFAM" id="SSF48065">
    <property type="entry name" value="DBL homology domain (DH-domain)"/>
    <property type="match status" value="1"/>
</dbReference>
<reference evidence="3 4" key="1">
    <citation type="submission" date="2020-08" db="EMBL/GenBank/DDBJ databases">
        <authorList>
            <person name="Hejnol A."/>
        </authorList>
    </citation>
    <scope>NUCLEOTIDE SEQUENCE [LARGE SCALE GENOMIC DNA]</scope>
</reference>
<dbReference type="PANTHER" id="PTHR13217">
    <property type="entry name" value="PLECKSTRIN HOMOLOGY DOMAIN-CONTAINING FAMILY G MEMBER 7"/>
    <property type="match status" value="1"/>
</dbReference>
<keyword evidence="4" id="KW-1185">Reference proteome</keyword>
<dbReference type="OrthoDB" id="660555at2759"/>
<dbReference type="Proteomes" id="UP000549394">
    <property type="component" value="Unassembled WGS sequence"/>
</dbReference>
<dbReference type="InterPro" id="IPR040181">
    <property type="entry name" value="PKHG5/7"/>
</dbReference>
<dbReference type="GO" id="GO:0005085">
    <property type="term" value="F:guanyl-nucleotide exchange factor activity"/>
    <property type="evidence" value="ECO:0007669"/>
    <property type="project" value="InterPro"/>
</dbReference>
<dbReference type="GO" id="GO:0030424">
    <property type="term" value="C:axon"/>
    <property type="evidence" value="ECO:0007669"/>
    <property type="project" value="TreeGrafter"/>
</dbReference>
<dbReference type="PANTHER" id="PTHR13217:SF11">
    <property type="entry name" value="PLECKSTRIN HOMOLOGY DOMAIN-CONTAINING FAMILY G MEMBER 5"/>
    <property type="match status" value="1"/>
</dbReference>
<dbReference type="PROSITE" id="PS50010">
    <property type="entry name" value="DH_2"/>
    <property type="match status" value="1"/>
</dbReference>